<reference evidence="1" key="1">
    <citation type="journal article" date="2014" name="Front. Microbiol.">
        <title>High frequency of phylogenetically diverse reductive dehalogenase-homologous genes in deep subseafloor sedimentary metagenomes.</title>
        <authorList>
            <person name="Kawai M."/>
            <person name="Futagami T."/>
            <person name="Toyoda A."/>
            <person name="Takaki Y."/>
            <person name="Nishi S."/>
            <person name="Hori S."/>
            <person name="Arai W."/>
            <person name="Tsubouchi T."/>
            <person name="Morono Y."/>
            <person name="Uchiyama I."/>
            <person name="Ito T."/>
            <person name="Fujiyama A."/>
            <person name="Inagaki F."/>
            <person name="Takami H."/>
        </authorList>
    </citation>
    <scope>NUCLEOTIDE SEQUENCE</scope>
    <source>
        <strain evidence="1">Expedition CK06-06</strain>
    </source>
</reference>
<dbReference type="EMBL" id="BARW01023826">
    <property type="protein sequence ID" value="GAJ00107.1"/>
    <property type="molecule type" value="Genomic_DNA"/>
</dbReference>
<gene>
    <name evidence="1" type="ORF">S12H4_39420</name>
</gene>
<comment type="caution">
    <text evidence="1">The sequence shown here is derived from an EMBL/GenBank/DDBJ whole genome shotgun (WGS) entry which is preliminary data.</text>
</comment>
<proteinExistence type="predicted"/>
<name>X1U926_9ZZZZ</name>
<organism evidence="1">
    <name type="scientific">marine sediment metagenome</name>
    <dbReference type="NCBI Taxonomy" id="412755"/>
    <lineage>
        <taxon>unclassified sequences</taxon>
        <taxon>metagenomes</taxon>
        <taxon>ecological metagenomes</taxon>
    </lineage>
</organism>
<protein>
    <submittedName>
        <fullName evidence="1">Uncharacterized protein</fullName>
    </submittedName>
</protein>
<feature type="non-terminal residue" evidence="1">
    <location>
        <position position="148"/>
    </location>
</feature>
<dbReference type="AlphaFoldDB" id="X1U926"/>
<evidence type="ECO:0000313" key="1">
    <source>
        <dbReference type="EMBL" id="GAJ00107.1"/>
    </source>
</evidence>
<sequence length="148" mass="17556">MIIEPGSKRLEELVTEFWSMRLRYSFAPPKVKIYSREEYIEETGNDKAVARYSAEKEQISVLPDIVLYIKPLVHELAHHLQSNQLGSAEFLRRYDKYNEEFGYQNNPYEVEAREFEMKWWSEFEQFLKKKLEVSATLTVILSARRLGA</sequence>
<accession>X1U926</accession>